<dbReference type="Proteomes" id="UP000324222">
    <property type="component" value="Unassembled WGS sequence"/>
</dbReference>
<dbReference type="AlphaFoldDB" id="A0A5B7F825"/>
<evidence type="ECO:0000313" key="2">
    <source>
        <dbReference type="EMBL" id="MPC41268.1"/>
    </source>
</evidence>
<evidence type="ECO:0000313" key="3">
    <source>
        <dbReference type="Proteomes" id="UP000324222"/>
    </source>
</evidence>
<sequence>MRYTRLGIFSFFLFLIYWQLPFLLHLRKRRRHFLVLNKGVHNHRFDSASTLKTGGEAATTQHPSPQSYSLRESLVWPGAGTPTDSMDYYPASTTVRPFVFVCLRPTNRLTYCLPEFPSPHLPTSWSPTCPTCLTCPHASLPRTNDAHLPLWVPARVPT</sequence>
<keyword evidence="1" id="KW-0472">Membrane</keyword>
<dbReference type="EMBL" id="VSRR010004990">
    <property type="protein sequence ID" value="MPC41268.1"/>
    <property type="molecule type" value="Genomic_DNA"/>
</dbReference>
<proteinExistence type="predicted"/>
<protein>
    <submittedName>
        <fullName evidence="2">Uncharacterized protein</fullName>
    </submittedName>
</protein>
<keyword evidence="3" id="KW-1185">Reference proteome</keyword>
<keyword evidence="1" id="KW-0812">Transmembrane</keyword>
<reference evidence="2 3" key="1">
    <citation type="submission" date="2019-05" db="EMBL/GenBank/DDBJ databases">
        <title>Another draft genome of Portunus trituberculatus and its Hox gene families provides insights of decapod evolution.</title>
        <authorList>
            <person name="Jeong J.-H."/>
            <person name="Song I."/>
            <person name="Kim S."/>
            <person name="Choi T."/>
            <person name="Kim D."/>
            <person name="Ryu S."/>
            <person name="Kim W."/>
        </authorList>
    </citation>
    <scope>NUCLEOTIDE SEQUENCE [LARGE SCALE GENOMIC DNA]</scope>
    <source>
        <tissue evidence="2">Muscle</tissue>
    </source>
</reference>
<organism evidence="2 3">
    <name type="scientific">Portunus trituberculatus</name>
    <name type="common">Swimming crab</name>
    <name type="synonym">Neptunus trituberculatus</name>
    <dbReference type="NCBI Taxonomy" id="210409"/>
    <lineage>
        <taxon>Eukaryota</taxon>
        <taxon>Metazoa</taxon>
        <taxon>Ecdysozoa</taxon>
        <taxon>Arthropoda</taxon>
        <taxon>Crustacea</taxon>
        <taxon>Multicrustacea</taxon>
        <taxon>Malacostraca</taxon>
        <taxon>Eumalacostraca</taxon>
        <taxon>Eucarida</taxon>
        <taxon>Decapoda</taxon>
        <taxon>Pleocyemata</taxon>
        <taxon>Brachyura</taxon>
        <taxon>Eubrachyura</taxon>
        <taxon>Portunoidea</taxon>
        <taxon>Portunidae</taxon>
        <taxon>Portuninae</taxon>
        <taxon>Portunus</taxon>
    </lineage>
</organism>
<name>A0A5B7F825_PORTR</name>
<keyword evidence="1" id="KW-1133">Transmembrane helix</keyword>
<comment type="caution">
    <text evidence="2">The sequence shown here is derived from an EMBL/GenBank/DDBJ whole genome shotgun (WGS) entry which is preliminary data.</text>
</comment>
<evidence type="ECO:0000256" key="1">
    <source>
        <dbReference type="SAM" id="Phobius"/>
    </source>
</evidence>
<accession>A0A5B7F825</accession>
<gene>
    <name evidence="2" type="ORF">E2C01_034856</name>
</gene>
<feature type="transmembrane region" description="Helical" evidence="1">
    <location>
        <begin position="6"/>
        <end position="24"/>
    </location>
</feature>